<dbReference type="GO" id="GO:0032259">
    <property type="term" value="P:methylation"/>
    <property type="evidence" value="ECO:0007669"/>
    <property type="project" value="UniProtKB-KW"/>
</dbReference>
<keyword evidence="4" id="KW-1185">Reference proteome</keyword>
<sequence>MIPIPFDQFQRYNHVQVIVNKLRDGNEIFRILEVGANEHQNLEVFLPSDTITYLDINLPETLQSNPKYILGDATQMEFKDNAYDIVVALDVFEHIPSSKRENFINELNRVSARLFIITAPFYSDEVVNAESRLETLYFSMFGERFIWLEEHATNGLPVQSELEDHFLRKNIKYSLISHGNIDLWEKLMGLHFFAAKTPALIPYREKIDSFYNEYLFRYDYSETSYRKIVVGSKSTDVSTISIGNGSSVPKQLVEELNALENTFFQLHSYFQHIAGSQNFSREIDDLTESLHRLEENICEKNLTDDLQVYVDTGNGFNEEESLKVGINPNDNRTYFFNLSQFNEISSLRIDPSKYAGVFKLGNLKVNNISYDSEIDGNFIFEVNDQIFVFINEDPCIHILFNEKMKVTDLEFNFFRMNNEMLTSELKTVLHTIEEKTQIIDEINKKNRTIEELNTQLNNQLNKKESELALINSEQDSLQQKISKLEGDLQTALHNLVKEKEKVHLGTVQQELISRELEGIYSSKGWKLVSKLREIRKAIKR</sequence>
<dbReference type="EMBL" id="JAAKGU010000002">
    <property type="protein sequence ID" value="NGM82384.1"/>
    <property type="molecule type" value="Genomic_DNA"/>
</dbReference>
<dbReference type="Proteomes" id="UP000480151">
    <property type="component" value="Unassembled WGS sequence"/>
</dbReference>
<dbReference type="GO" id="GO:0008757">
    <property type="term" value="F:S-adenosylmethionine-dependent methyltransferase activity"/>
    <property type="evidence" value="ECO:0007669"/>
    <property type="project" value="InterPro"/>
</dbReference>
<feature type="coiled-coil region" evidence="1">
    <location>
        <begin position="432"/>
        <end position="501"/>
    </location>
</feature>
<comment type="caution">
    <text evidence="3">The sequence shown here is derived from an EMBL/GenBank/DDBJ whole genome shotgun (WGS) entry which is preliminary data.</text>
</comment>
<dbReference type="Pfam" id="PF08241">
    <property type="entry name" value="Methyltransf_11"/>
    <property type="match status" value="1"/>
</dbReference>
<dbReference type="AlphaFoldDB" id="A0A6M1PIK8"/>
<name>A0A6M1PIK8_9BACL</name>
<evidence type="ECO:0000313" key="4">
    <source>
        <dbReference type="Proteomes" id="UP000480151"/>
    </source>
</evidence>
<organism evidence="3 4">
    <name type="scientific">Paenibacillus apii</name>
    <dbReference type="NCBI Taxonomy" id="1850370"/>
    <lineage>
        <taxon>Bacteria</taxon>
        <taxon>Bacillati</taxon>
        <taxon>Bacillota</taxon>
        <taxon>Bacilli</taxon>
        <taxon>Bacillales</taxon>
        <taxon>Paenibacillaceae</taxon>
        <taxon>Paenibacillus</taxon>
    </lineage>
</organism>
<dbReference type="SUPFAM" id="SSF53335">
    <property type="entry name" value="S-adenosyl-L-methionine-dependent methyltransferases"/>
    <property type="match status" value="1"/>
</dbReference>
<dbReference type="Gene3D" id="3.40.50.150">
    <property type="entry name" value="Vaccinia Virus protein VP39"/>
    <property type="match status" value="1"/>
</dbReference>
<gene>
    <name evidence="3" type="ORF">G5B47_08140</name>
</gene>
<evidence type="ECO:0000256" key="1">
    <source>
        <dbReference type="SAM" id="Coils"/>
    </source>
</evidence>
<dbReference type="InterPro" id="IPR029063">
    <property type="entry name" value="SAM-dependent_MTases_sf"/>
</dbReference>
<dbReference type="InterPro" id="IPR013216">
    <property type="entry name" value="Methyltransf_11"/>
</dbReference>
<evidence type="ECO:0000259" key="2">
    <source>
        <dbReference type="Pfam" id="PF08241"/>
    </source>
</evidence>
<dbReference type="RefSeq" id="WP_165096553.1">
    <property type="nucleotide sequence ID" value="NZ_JAAKGU010000002.1"/>
</dbReference>
<keyword evidence="3" id="KW-0489">Methyltransferase</keyword>
<keyword evidence="1" id="KW-0175">Coiled coil</keyword>
<feature type="domain" description="Methyltransferase type 11" evidence="2">
    <location>
        <begin position="53"/>
        <end position="110"/>
    </location>
</feature>
<accession>A0A6M1PIK8</accession>
<evidence type="ECO:0000313" key="3">
    <source>
        <dbReference type="EMBL" id="NGM82384.1"/>
    </source>
</evidence>
<keyword evidence="3" id="KW-0808">Transferase</keyword>
<protein>
    <submittedName>
        <fullName evidence="3">Methyltransferase domain-containing protein</fullName>
    </submittedName>
</protein>
<reference evidence="3 4" key="1">
    <citation type="submission" date="2020-02" db="EMBL/GenBank/DDBJ databases">
        <authorList>
            <person name="Gao J."/>
            <person name="Sun J."/>
        </authorList>
    </citation>
    <scope>NUCLEOTIDE SEQUENCE [LARGE SCALE GENOMIC DNA]</scope>
    <source>
        <strain evidence="3 4">7124</strain>
    </source>
</reference>
<proteinExistence type="predicted"/>